<evidence type="ECO:0000256" key="5">
    <source>
        <dbReference type="ARBA" id="ARBA00022801"/>
    </source>
</evidence>
<evidence type="ECO:0000256" key="1">
    <source>
        <dbReference type="ARBA" id="ARBA00009431"/>
    </source>
</evidence>
<sequence>MAAACSSPVSEGGSGGAGIECSPLYLSRLLGTERQDQAASLSRVCLPGLRQTSHSGYITVDHRHDSHLFFWFFPATKVAPDETQLIVYLNGGPGNSAMIGLFEEIGPITVDKNGELVERVTSWVDHYSVIFVDNPIGVGFSYSGGGGESKRNCDIANNLYSFLTQFLQLFPLYQKCDLY</sequence>
<keyword evidence="4" id="KW-0732">Signal</keyword>
<evidence type="ECO:0000256" key="3">
    <source>
        <dbReference type="ARBA" id="ARBA00022670"/>
    </source>
</evidence>
<dbReference type="Proteomes" id="UP000694888">
    <property type="component" value="Unplaced"/>
</dbReference>
<comment type="similarity">
    <text evidence="1">Belongs to the peptidase S10 family.</text>
</comment>
<dbReference type="GeneID" id="101863974"/>
<dbReference type="Pfam" id="PF00450">
    <property type="entry name" value="Peptidase_S10"/>
    <property type="match status" value="1"/>
</dbReference>
<reference evidence="8" key="1">
    <citation type="submission" date="2025-08" db="UniProtKB">
        <authorList>
            <consortium name="RefSeq"/>
        </authorList>
    </citation>
    <scope>IDENTIFICATION</scope>
</reference>
<dbReference type="InterPro" id="IPR029058">
    <property type="entry name" value="AB_hydrolase_fold"/>
</dbReference>
<protein>
    <submittedName>
        <fullName evidence="8">Probable serine carboxypeptidase CPVL</fullName>
    </submittedName>
</protein>
<dbReference type="Gene3D" id="3.40.50.1820">
    <property type="entry name" value="alpha/beta hydrolase"/>
    <property type="match status" value="1"/>
</dbReference>
<organism evidence="7 8">
    <name type="scientific">Aplysia californica</name>
    <name type="common">California sea hare</name>
    <dbReference type="NCBI Taxonomy" id="6500"/>
    <lineage>
        <taxon>Eukaryota</taxon>
        <taxon>Metazoa</taxon>
        <taxon>Spiralia</taxon>
        <taxon>Lophotrochozoa</taxon>
        <taxon>Mollusca</taxon>
        <taxon>Gastropoda</taxon>
        <taxon>Heterobranchia</taxon>
        <taxon>Euthyneura</taxon>
        <taxon>Tectipleura</taxon>
        <taxon>Aplysiida</taxon>
        <taxon>Aplysioidea</taxon>
        <taxon>Aplysiidae</taxon>
        <taxon>Aplysia</taxon>
    </lineage>
</organism>
<accession>A0ABM0ZXF0</accession>
<keyword evidence="6" id="KW-0325">Glycoprotein</keyword>
<keyword evidence="7" id="KW-1185">Reference proteome</keyword>
<proteinExistence type="inferred from homology"/>
<dbReference type="RefSeq" id="XP_012936484.1">
    <property type="nucleotide sequence ID" value="XM_013081030.2"/>
</dbReference>
<evidence type="ECO:0000256" key="2">
    <source>
        <dbReference type="ARBA" id="ARBA00022645"/>
    </source>
</evidence>
<dbReference type="GO" id="GO:0004180">
    <property type="term" value="F:carboxypeptidase activity"/>
    <property type="evidence" value="ECO:0007669"/>
    <property type="project" value="UniProtKB-KW"/>
</dbReference>
<dbReference type="SUPFAM" id="SSF53474">
    <property type="entry name" value="alpha/beta-Hydrolases"/>
    <property type="match status" value="1"/>
</dbReference>
<keyword evidence="2 8" id="KW-0121">Carboxypeptidase</keyword>
<evidence type="ECO:0000313" key="8">
    <source>
        <dbReference type="RefSeq" id="XP_012936484.1"/>
    </source>
</evidence>
<feature type="non-terminal residue" evidence="8">
    <location>
        <position position="179"/>
    </location>
</feature>
<evidence type="ECO:0000256" key="6">
    <source>
        <dbReference type="ARBA" id="ARBA00023180"/>
    </source>
</evidence>
<keyword evidence="3" id="KW-0645">Protease</keyword>
<dbReference type="InterPro" id="IPR001563">
    <property type="entry name" value="Peptidase_S10"/>
</dbReference>
<dbReference type="PANTHER" id="PTHR11802">
    <property type="entry name" value="SERINE PROTEASE FAMILY S10 SERINE CARBOXYPEPTIDASE"/>
    <property type="match status" value="1"/>
</dbReference>
<evidence type="ECO:0000256" key="4">
    <source>
        <dbReference type="ARBA" id="ARBA00022729"/>
    </source>
</evidence>
<keyword evidence="5" id="KW-0378">Hydrolase</keyword>
<evidence type="ECO:0000313" key="7">
    <source>
        <dbReference type="Proteomes" id="UP000694888"/>
    </source>
</evidence>
<dbReference type="PANTHER" id="PTHR11802:SF472">
    <property type="entry name" value="SERINE CARBOXYPEPTIDASE CPVL-RELATED"/>
    <property type="match status" value="1"/>
</dbReference>
<name>A0ABM0ZXF0_APLCA</name>
<gene>
    <name evidence="8" type="primary">LOC101863974</name>
</gene>